<dbReference type="Gene3D" id="3.40.50.150">
    <property type="entry name" value="Vaccinia Virus protein VP39"/>
    <property type="match status" value="1"/>
</dbReference>
<dbReference type="EMBL" id="JAUOTP010000001">
    <property type="protein sequence ID" value="MDO6413308.1"/>
    <property type="molecule type" value="Genomic_DNA"/>
</dbReference>
<keyword evidence="1" id="KW-0489">Methyltransferase</keyword>
<organism evidence="1 2">
    <name type="scientific">Sphingomonas natans</name>
    <dbReference type="NCBI Taxonomy" id="3063330"/>
    <lineage>
        <taxon>Bacteria</taxon>
        <taxon>Pseudomonadati</taxon>
        <taxon>Pseudomonadota</taxon>
        <taxon>Alphaproteobacteria</taxon>
        <taxon>Sphingomonadales</taxon>
        <taxon>Sphingomonadaceae</taxon>
        <taxon>Sphingomonas</taxon>
    </lineage>
</organism>
<comment type="caution">
    <text evidence="1">The sequence shown here is derived from an EMBL/GenBank/DDBJ whole genome shotgun (WGS) entry which is preliminary data.</text>
</comment>
<dbReference type="GO" id="GO:0032259">
    <property type="term" value="P:methylation"/>
    <property type="evidence" value="ECO:0007669"/>
    <property type="project" value="UniProtKB-KW"/>
</dbReference>
<name>A0ABT8Y5W7_9SPHN</name>
<dbReference type="Proteomes" id="UP001169764">
    <property type="component" value="Unassembled WGS sequence"/>
</dbReference>
<dbReference type="RefSeq" id="WP_303539621.1">
    <property type="nucleotide sequence ID" value="NZ_JAUOTP010000001.1"/>
</dbReference>
<protein>
    <submittedName>
        <fullName evidence="1">Class I SAM-dependent methyltransferase</fullName>
        <ecNumber evidence="1">2.1.-.-</ecNumber>
    </submittedName>
</protein>
<keyword evidence="1" id="KW-0808">Transferase</keyword>
<evidence type="ECO:0000313" key="1">
    <source>
        <dbReference type="EMBL" id="MDO6413308.1"/>
    </source>
</evidence>
<keyword evidence="2" id="KW-1185">Reference proteome</keyword>
<evidence type="ECO:0000313" key="2">
    <source>
        <dbReference type="Proteomes" id="UP001169764"/>
    </source>
</evidence>
<proteinExistence type="predicted"/>
<sequence>MSVTAERGNSARSGAIRFLARLANMIAAGGIARIGERLRARFGADGRAYRQSKRADDRSFDAAGYDTGGIQRLYGLDVIGPHAAAGINHIATPAADFAAALALLDIPIPGSSFVDLGSGKGRAVLMATDHPFAAITGVEFARELHEIALANLARRAERHGSDARIVLLLDDATRFRLPSGPIVLFLFNPFDPPVLTEVAAATTASWQADPRPIRILYLNPVHQQTWRDAGWRELPGRPGLVIFAPPHDGDAG</sequence>
<gene>
    <name evidence="1" type="ORF">Q4F19_02840</name>
</gene>
<dbReference type="SUPFAM" id="SSF53335">
    <property type="entry name" value="S-adenosyl-L-methionine-dependent methyltransferases"/>
    <property type="match status" value="1"/>
</dbReference>
<dbReference type="EC" id="2.1.-.-" evidence="1"/>
<dbReference type="GO" id="GO:0008168">
    <property type="term" value="F:methyltransferase activity"/>
    <property type="evidence" value="ECO:0007669"/>
    <property type="project" value="UniProtKB-KW"/>
</dbReference>
<dbReference type="InterPro" id="IPR029063">
    <property type="entry name" value="SAM-dependent_MTases_sf"/>
</dbReference>
<reference evidence="1" key="1">
    <citation type="submission" date="2023-07" db="EMBL/GenBank/DDBJ databases">
        <authorList>
            <person name="Kim M."/>
        </authorList>
    </citation>
    <scope>NUCLEOTIDE SEQUENCE</scope>
    <source>
        <strain evidence="1">BIUV-7</strain>
    </source>
</reference>
<accession>A0ABT8Y5W7</accession>